<sequence>MRILEQFGNGNSFPRPPPAPPVLSSGALRHPGSALRKAWFPFPVLFSAVAALSVSFPILFSAVAAFSVWFPVFSRRWLLLVFGFLCIGQWACLVFWESFSFLAIHPLIDSDCSVRWNLRHLPEKKYLSVMIWPELLPLSQFISSL</sequence>
<organism evidence="2 3">
    <name type="scientific">Leptospira perolatii</name>
    <dbReference type="NCBI Taxonomy" id="2023191"/>
    <lineage>
        <taxon>Bacteria</taxon>
        <taxon>Pseudomonadati</taxon>
        <taxon>Spirochaetota</taxon>
        <taxon>Spirochaetia</taxon>
        <taxon>Leptospirales</taxon>
        <taxon>Leptospiraceae</taxon>
        <taxon>Leptospira</taxon>
    </lineage>
</organism>
<proteinExistence type="predicted"/>
<feature type="transmembrane region" description="Helical" evidence="1">
    <location>
        <begin position="44"/>
        <end position="70"/>
    </location>
</feature>
<dbReference type="EMBL" id="NPDY01000001">
    <property type="protein sequence ID" value="PJZ71471.1"/>
    <property type="molecule type" value="Genomic_DNA"/>
</dbReference>
<evidence type="ECO:0000256" key="1">
    <source>
        <dbReference type="SAM" id="Phobius"/>
    </source>
</evidence>
<comment type="caution">
    <text evidence="2">The sequence shown here is derived from an EMBL/GenBank/DDBJ whole genome shotgun (WGS) entry which is preliminary data.</text>
</comment>
<accession>A0ABX4PEB5</accession>
<gene>
    <name evidence="2" type="ORF">CH360_02980</name>
</gene>
<evidence type="ECO:0000313" key="2">
    <source>
        <dbReference type="EMBL" id="PJZ71471.1"/>
    </source>
</evidence>
<keyword evidence="1" id="KW-0472">Membrane</keyword>
<keyword evidence="3" id="KW-1185">Reference proteome</keyword>
<name>A0ABX4PEB5_9LEPT</name>
<reference evidence="2 3" key="1">
    <citation type="submission" date="2017-07" db="EMBL/GenBank/DDBJ databases">
        <title>Leptospira spp. isolated from tropical soils.</title>
        <authorList>
            <person name="Thibeaux R."/>
            <person name="Iraola G."/>
            <person name="Ferres I."/>
            <person name="Bierque E."/>
            <person name="Girault D."/>
            <person name="Soupe-Gilbert M.-E."/>
            <person name="Picardeau M."/>
            <person name="Goarant C."/>
        </authorList>
    </citation>
    <scope>NUCLEOTIDE SEQUENCE [LARGE SCALE GENOMIC DNA]</scope>
    <source>
        <strain evidence="2 3">FH1-B-C1</strain>
    </source>
</reference>
<keyword evidence="1" id="KW-0812">Transmembrane</keyword>
<evidence type="ECO:0000313" key="3">
    <source>
        <dbReference type="Proteomes" id="UP000231962"/>
    </source>
</evidence>
<keyword evidence="1" id="KW-1133">Transmembrane helix</keyword>
<dbReference type="Proteomes" id="UP000231962">
    <property type="component" value="Unassembled WGS sequence"/>
</dbReference>
<protein>
    <submittedName>
        <fullName evidence="2">Uncharacterized protein</fullName>
    </submittedName>
</protein>
<feature type="transmembrane region" description="Helical" evidence="1">
    <location>
        <begin position="77"/>
        <end position="96"/>
    </location>
</feature>